<accession>A0ABP6NN32</accession>
<reference evidence="2" key="1">
    <citation type="journal article" date="2019" name="Int. J. Syst. Evol. Microbiol.">
        <title>The Global Catalogue of Microorganisms (GCM) 10K type strain sequencing project: providing services to taxonomists for standard genome sequencing and annotation.</title>
        <authorList>
            <consortium name="The Broad Institute Genomics Platform"/>
            <consortium name="The Broad Institute Genome Sequencing Center for Infectious Disease"/>
            <person name="Wu L."/>
            <person name="Ma J."/>
        </authorList>
    </citation>
    <scope>NUCLEOTIDE SEQUENCE [LARGE SCALE GENOMIC DNA]</scope>
    <source>
        <strain evidence="2">JCM 9092</strain>
    </source>
</reference>
<keyword evidence="2" id="KW-1185">Reference proteome</keyword>
<proteinExistence type="predicted"/>
<name>A0ABP6NN32_9ACTN</name>
<dbReference type="Proteomes" id="UP001501637">
    <property type="component" value="Unassembled WGS sequence"/>
</dbReference>
<dbReference type="RefSeq" id="WP_344530862.1">
    <property type="nucleotide sequence ID" value="NZ_BAAAUG010000241.1"/>
</dbReference>
<dbReference type="EMBL" id="BAAAUG010000241">
    <property type="protein sequence ID" value="GAA3153418.1"/>
    <property type="molecule type" value="Genomic_DNA"/>
</dbReference>
<gene>
    <name evidence="1" type="ORF">GCM10010449_83970</name>
</gene>
<protein>
    <submittedName>
        <fullName evidence="1">Uncharacterized protein</fullName>
    </submittedName>
</protein>
<organism evidence="1 2">
    <name type="scientific">Streptomyces rectiviolaceus</name>
    <dbReference type="NCBI Taxonomy" id="332591"/>
    <lineage>
        <taxon>Bacteria</taxon>
        <taxon>Bacillati</taxon>
        <taxon>Actinomycetota</taxon>
        <taxon>Actinomycetes</taxon>
        <taxon>Kitasatosporales</taxon>
        <taxon>Streptomycetaceae</taxon>
        <taxon>Streptomyces</taxon>
    </lineage>
</organism>
<sequence>MTDTQSARDRLLDLVSFNDTANRGITPEQAVDDAIHEALLNQPSLRTCLVPGCLRQYDALSCMNGAAPPRPEWSGEGWATLGSGTIFPAGGHLCPDHKQLVTDHLPRRVKLPNDRWTVDCACGWMPAPQTWHGLLRALWEQHLLTTTGQLPTPQPIPDPDVPGTRLPLNQHTEATLTELYDRLWDAEADREETRDTARACILGYTAAVPALLGAKTALEGLRARITVDSRDWSADKLDALLWAVLVGWNCENTEEGHVHDGIDCAGDQGLWDIARQHDIPIGQTIQAGNHRWWVANAIKVAKQIEDTDKSKEG</sequence>
<evidence type="ECO:0000313" key="1">
    <source>
        <dbReference type="EMBL" id="GAA3153418.1"/>
    </source>
</evidence>
<evidence type="ECO:0000313" key="2">
    <source>
        <dbReference type="Proteomes" id="UP001501637"/>
    </source>
</evidence>
<comment type="caution">
    <text evidence="1">The sequence shown here is derived from an EMBL/GenBank/DDBJ whole genome shotgun (WGS) entry which is preliminary data.</text>
</comment>